<dbReference type="InterPro" id="IPR000182">
    <property type="entry name" value="GNAT_dom"/>
</dbReference>
<evidence type="ECO:0000256" key="1">
    <source>
        <dbReference type="ARBA" id="ARBA00022679"/>
    </source>
</evidence>
<evidence type="ECO:0000259" key="3">
    <source>
        <dbReference type="PROSITE" id="PS51186"/>
    </source>
</evidence>
<dbReference type="PROSITE" id="PS51186">
    <property type="entry name" value="GNAT"/>
    <property type="match status" value="1"/>
</dbReference>
<dbReference type="Pfam" id="PF13420">
    <property type="entry name" value="Acetyltransf_4"/>
    <property type="match status" value="1"/>
</dbReference>
<reference evidence="4" key="1">
    <citation type="submission" date="2018-08" db="EMBL/GenBank/DDBJ databases">
        <title>Murine metabolic-syndrome-specific gut microbial biobank.</title>
        <authorList>
            <person name="Liu C."/>
        </authorList>
    </citation>
    <scope>NUCLEOTIDE SEQUENCE [LARGE SCALE GENOMIC DNA]</scope>
    <source>
        <strain evidence="4">Z82</strain>
    </source>
</reference>
<dbReference type="SUPFAM" id="SSF55729">
    <property type="entry name" value="Acyl-CoA N-acyltransferases (Nat)"/>
    <property type="match status" value="1"/>
</dbReference>
<dbReference type="PANTHER" id="PTHR43072">
    <property type="entry name" value="N-ACETYLTRANSFERASE"/>
    <property type="match status" value="1"/>
</dbReference>
<proteinExistence type="predicted"/>
<name>A0A7C9NU66_9BACT</name>
<dbReference type="CDD" id="cd04301">
    <property type="entry name" value="NAT_SF"/>
    <property type="match status" value="1"/>
</dbReference>
<protein>
    <submittedName>
        <fullName evidence="4">N-acetyltransferase family protein</fullName>
    </submittedName>
</protein>
<feature type="domain" description="N-acetyltransferase" evidence="3">
    <location>
        <begin position="1"/>
        <end position="171"/>
    </location>
</feature>
<dbReference type="AlphaFoldDB" id="A0A7C9NU66"/>
<dbReference type="PANTHER" id="PTHR43072:SF23">
    <property type="entry name" value="UPF0039 PROTEIN C11D3.02C"/>
    <property type="match status" value="1"/>
</dbReference>
<comment type="caution">
    <text evidence="4">The sequence shown here is derived from an EMBL/GenBank/DDBJ whole genome shotgun (WGS) entry which is preliminary data.</text>
</comment>
<dbReference type="Gene3D" id="3.40.630.30">
    <property type="match status" value="1"/>
</dbReference>
<dbReference type="EMBL" id="QWKH01000003">
    <property type="protein sequence ID" value="NBI33612.1"/>
    <property type="molecule type" value="Genomic_DNA"/>
</dbReference>
<evidence type="ECO:0000256" key="2">
    <source>
        <dbReference type="ARBA" id="ARBA00023315"/>
    </source>
</evidence>
<dbReference type="InterPro" id="IPR016181">
    <property type="entry name" value="Acyl_CoA_acyltransferase"/>
</dbReference>
<accession>A0A7C9NU66</accession>
<evidence type="ECO:0000313" key="4">
    <source>
        <dbReference type="EMBL" id="NBI33612.1"/>
    </source>
</evidence>
<sequence length="182" mass="20373">MRPATLEDAPGILAIYRPFIEHTAVTFEYAVPSLDEFRARMASIIGTYPYLVAEQAQQPGEAEPTASRRVVGYAYAHRMGERAAFQWNAELAVYLAPEARGQGLGERLVRQLEKELAAMGIRNLFSLITADNEASLRLHEKLGFTQVGYHPNAGYKLGRWHDLVYVRKPIGSFEGEPRPLAQ</sequence>
<organism evidence="4">
    <name type="scientific">Muribaculaceae bacterium Z82</name>
    <dbReference type="NCBI Taxonomy" id="2304548"/>
    <lineage>
        <taxon>Bacteria</taxon>
        <taxon>Pseudomonadati</taxon>
        <taxon>Bacteroidota</taxon>
        <taxon>Bacteroidia</taxon>
        <taxon>Bacteroidales</taxon>
        <taxon>Muribaculaceae</taxon>
    </lineage>
</organism>
<dbReference type="GO" id="GO:0016747">
    <property type="term" value="F:acyltransferase activity, transferring groups other than amino-acyl groups"/>
    <property type="evidence" value="ECO:0007669"/>
    <property type="project" value="InterPro"/>
</dbReference>
<keyword evidence="1 4" id="KW-0808">Transferase</keyword>
<keyword evidence="2" id="KW-0012">Acyltransferase</keyword>
<gene>
    <name evidence="4" type="ORF">D1639_00880</name>
</gene>